<dbReference type="EMBL" id="JACXAI010000002">
    <property type="protein sequence ID" value="MBD1379160.1"/>
    <property type="molecule type" value="Genomic_DNA"/>
</dbReference>
<comment type="caution">
    <text evidence="1">The sequence shown here is derived from an EMBL/GenBank/DDBJ whole genome shotgun (WGS) entry which is preliminary data.</text>
</comment>
<sequence length="60" mass="6756">MNQKERVEAFLKDLNTLTDKYGLEITAEGTSPLLLDIEEGGYAGEFGRSFFGGDYKIYED</sequence>
<reference evidence="1" key="1">
    <citation type="submission" date="2020-09" db="EMBL/GenBank/DDBJ databases">
        <title>A novel bacterium of genus Bacillus, isolated from South China Sea.</title>
        <authorList>
            <person name="Huang H."/>
            <person name="Mo K."/>
            <person name="Hu Y."/>
        </authorList>
    </citation>
    <scope>NUCLEOTIDE SEQUENCE</scope>
    <source>
        <strain evidence="1">IB182487</strain>
    </source>
</reference>
<dbReference type="RefSeq" id="WP_191155514.1">
    <property type="nucleotide sequence ID" value="NZ_JACXAI010000002.1"/>
</dbReference>
<evidence type="ECO:0000313" key="2">
    <source>
        <dbReference type="Proteomes" id="UP000626844"/>
    </source>
</evidence>
<organism evidence="1 2">
    <name type="scientific">Metabacillus arenae</name>
    <dbReference type="NCBI Taxonomy" id="2771434"/>
    <lineage>
        <taxon>Bacteria</taxon>
        <taxon>Bacillati</taxon>
        <taxon>Bacillota</taxon>
        <taxon>Bacilli</taxon>
        <taxon>Bacillales</taxon>
        <taxon>Bacillaceae</taxon>
        <taxon>Metabacillus</taxon>
    </lineage>
</organism>
<dbReference type="Proteomes" id="UP000626844">
    <property type="component" value="Unassembled WGS sequence"/>
</dbReference>
<accession>A0A926RW40</accession>
<protein>
    <submittedName>
        <fullName evidence="1">Uncharacterized protein</fullName>
    </submittedName>
</protein>
<keyword evidence="2" id="KW-1185">Reference proteome</keyword>
<proteinExistence type="predicted"/>
<evidence type="ECO:0000313" key="1">
    <source>
        <dbReference type="EMBL" id="MBD1379160.1"/>
    </source>
</evidence>
<dbReference type="AlphaFoldDB" id="A0A926RW40"/>
<gene>
    <name evidence="1" type="ORF">IC621_02855</name>
</gene>
<name>A0A926RW40_9BACI</name>